<evidence type="ECO:0000256" key="1">
    <source>
        <dbReference type="ARBA" id="ARBA00004123"/>
    </source>
</evidence>
<dbReference type="InterPro" id="IPR044810">
    <property type="entry name" value="WRKY_plant"/>
</dbReference>
<feature type="domain" description="WRKY" evidence="6">
    <location>
        <begin position="167"/>
        <end position="230"/>
    </location>
</feature>
<dbReference type="InterPro" id="IPR003657">
    <property type="entry name" value="WRKY_dom"/>
</dbReference>
<comment type="caution">
    <text evidence="7">The sequence shown here is derived from an EMBL/GenBank/DDBJ whole genome shotgun (WGS) entry which is preliminary data.</text>
</comment>
<evidence type="ECO:0000259" key="6">
    <source>
        <dbReference type="PROSITE" id="PS50811"/>
    </source>
</evidence>
<keyword evidence="4" id="KW-0804">Transcription</keyword>
<gene>
    <name evidence="7" type="ORF">QYE76_029463</name>
</gene>
<sequence>MHDFLAVPNFYNLLECGEMHTITIGYDNKDPNKEKLNKLIREIRKIGARRTDTKIMSISTMVINGDSEMGALLRRQQELVTQLRALILPALHQADGRSAELAINLLDEVTDCIAGIISRLQLCGLPVGASKAGGPAVASNLDDTTINNVGQKRRRNNIHRRYSRSIVTISPHYDGHYWRIYGQKRINGRQHARSYYRCAYKERNCSASKTIQQQDPDGTLKNDEETAKYNVVYYGHHSCMLDDNSGSGATKEDRSDLIPSGQMAGGATYFQEFDHGDLDVPALLQVLDDSQLDWDILC</sequence>
<evidence type="ECO:0000256" key="4">
    <source>
        <dbReference type="ARBA" id="ARBA00023163"/>
    </source>
</evidence>
<comment type="subcellular location">
    <subcellularLocation>
        <location evidence="1">Nucleus</location>
    </subcellularLocation>
</comment>
<dbReference type="GO" id="GO:0003700">
    <property type="term" value="F:DNA-binding transcription factor activity"/>
    <property type="evidence" value="ECO:0007669"/>
    <property type="project" value="InterPro"/>
</dbReference>
<proteinExistence type="predicted"/>
<evidence type="ECO:0000256" key="5">
    <source>
        <dbReference type="ARBA" id="ARBA00023242"/>
    </source>
</evidence>
<name>A0AAD8QMU7_LOLMU</name>
<dbReference type="GO" id="GO:0005634">
    <property type="term" value="C:nucleus"/>
    <property type="evidence" value="ECO:0007669"/>
    <property type="project" value="UniProtKB-SubCell"/>
</dbReference>
<keyword evidence="8" id="KW-1185">Reference proteome</keyword>
<dbReference type="SMART" id="SM00774">
    <property type="entry name" value="WRKY"/>
    <property type="match status" value="1"/>
</dbReference>
<protein>
    <recommendedName>
        <fullName evidence="6">WRKY domain-containing protein</fullName>
    </recommendedName>
</protein>
<keyword evidence="2" id="KW-0805">Transcription regulation</keyword>
<dbReference type="EMBL" id="JAUUTY010000007">
    <property type="protein sequence ID" value="KAK1605790.1"/>
    <property type="molecule type" value="Genomic_DNA"/>
</dbReference>
<dbReference type="InterPro" id="IPR036576">
    <property type="entry name" value="WRKY_dom_sf"/>
</dbReference>
<evidence type="ECO:0000313" key="7">
    <source>
        <dbReference type="EMBL" id="KAK1605790.1"/>
    </source>
</evidence>
<dbReference type="Proteomes" id="UP001231189">
    <property type="component" value="Unassembled WGS sequence"/>
</dbReference>
<dbReference type="GO" id="GO:0043565">
    <property type="term" value="F:sequence-specific DNA binding"/>
    <property type="evidence" value="ECO:0007669"/>
    <property type="project" value="InterPro"/>
</dbReference>
<organism evidence="7 8">
    <name type="scientific">Lolium multiflorum</name>
    <name type="common">Italian ryegrass</name>
    <name type="synonym">Lolium perenne subsp. multiflorum</name>
    <dbReference type="NCBI Taxonomy" id="4521"/>
    <lineage>
        <taxon>Eukaryota</taxon>
        <taxon>Viridiplantae</taxon>
        <taxon>Streptophyta</taxon>
        <taxon>Embryophyta</taxon>
        <taxon>Tracheophyta</taxon>
        <taxon>Spermatophyta</taxon>
        <taxon>Magnoliopsida</taxon>
        <taxon>Liliopsida</taxon>
        <taxon>Poales</taxon>
        <taxon>Poaceae</taxon>
        <taxon>BOP clade</taxon>
        <taxon>Pooideae</taxon>
        <taxon>Poodae</taxon>
        <taxon>Poeae</taxon>
        <taxon>Poeae Chloroplast Group 2 (Poeae type)</taxon>
        <taxon>Loliodinae</taxon>
        <taxon>Loliinae</taxon>
        <taxon>Lolium</taxon>
    </lineage>
</organism>
<accession>A0AAD8QMU7</accession>
<evidence type="ECO:0000256" key="3">
    <source>
        <dbReference type="ARBA" id="ARBA00023125"/>
    </source>
</evidence>
<dbReference type="Pfam" id="PF03106">
    <property type="entry name" value="WRKY"/>
    <property type="match status" value="1"/>
</dbReference>
<keyword evidence="5" id="KW-0539">Nucleus</keyword>
<dbReference type="Gene3D" id="2.20.25.80">
    <property type="entry name" value="WRKY domain"/>
    <property type="match status" value="1"/>
</dbReference>
<dbReference type="PANTHER" id="PTHR31282">
    <property type="entry name" value="WRKY TRANSCRIPTION FACTOR 21-RELATED"/>
    <property type="match status" value="1"/>
</dbReference>
<dbReference type="SUPFAM" id="SSF118290">
    <property type="entry name" value="WRKY DNA-binding domain"/>
    <property type="match status" value="1"/>
</dbReference>
<dbReference type="PROSITE" id="PS50811">
    <property type="entry name" value="WRKY"/>
    <property type="match status" value="1"/>
</dbReference>
<keyword evidence="3" id="KW-0238">DNA-binding</keyword>
<dbReference type="AlphaFoldDB" id="A0AAD8QMU7"/>
<evidence type="ECO:0000313" key="8">
    <source>
        <dbReference type="Proteomes" id="UP001231189"/>
    </source>
</evidence>
<evidence type="ECO:0000256" key="2">
    <source>
        <dbReference type="ARBA" id="ARBA00023015"/>
    </source>
</evidence>
<reference evidence="7" key="1">
    <citation type="submission" date="2023-07" db="EMBL/GenBank/DDBJ databases">
        <title>A chromosome-level genome assembly of Lolium multiflorum.</title>
        <authorList>
            <person name="Chen Y."/>
            <person name="Copetti D."/>
            <person name="Kolliker R."/>
            <person name="Studer B."/>
        </authorList>
    </citation>
    <scope>NUCLEOTIDE SEQUENCE</scope>
    <source>
        <strain evidence="7">02402/16</strain>
        <tissue evidence="7">Leaf</tissue>
    </source>
</reference>